<reference evidence="2 3" key="1">
    <citation type="journal article" date="2021" name="bioRxiv">
        <title>Chromosome-scale and haplotype-resolved genome assembly of a tetraploid potato cultivar.</title>
        <authorList>
            <person name="Sun H."/>
            <person name="Jiao W.-B."/>
            <person name="Krause K."/>
            <person name="Campoy J.A."/>
            <person name="Goel M."/>
            <person name="Folz-Donahue K."/>
            <person name="Kukat C."/>
            <person name="Huettel B."/>
            <person name="Schneeberger K."/>
        </authorList>
    </citation>
    <scope>NUCLEOTIDE SEQUENCE [LARGE SCALE GENOMIC DNA]</scope>
    <source>
        <strain evidence="2">SolTubOtavaFocal</strain>
        <tissue evidence="2">Leaves</tissue>
    </source>
</reference>
<dbReference type="EMBL" id="JAIVGD010000013">
    <property type="protein sequence ID" value="KAH0763589.1"/>
    <property type="molecule type" value="Genomic_DNA"/>
</dbReference>
<sequence length="262" mass="29551">MEYPCLIPGCEEIVAEDVIYGGSDRLLSEVVPKAVRRLLPGMSYMVVLIGCCHKLFQKPGLGEVGEWIADTVLVGFKSSSSTEKNYELPEGQVITIGAERFCCPEALFQPSMIGMEVVAPRQPHRAMLDIRASVIHLQGVYRMSKEITVFTPSTMKIKICTKKKWRVDLGYLKKANKFEAKRGQELKIQFLAGKGKKFAKPALKSCICIEEFEEKLNKFDIKRKEQELTAKNAQSHQQKVENMESITVTGKEEQEIDESEIT</sequence>
<dbReference type="InterPro" id="IPR004000">
    <property type="entry name" value="Actin"/>
</dbReference>
<comment type="caution">
    <text evidence="2">The sequence shown here is derived from an EMBL/GenBank/DDBJ whole genome shotgun (WGS) entry which is preliminary data.</text>
</comment>
<proteinExistence type="predicted"/>
<accession>A0ABQ7VHP5</accession>
<evidence type="ECO:0000313" key="2">
    <source>
        <dbReference type="EMBL" id="KAH0763589.1"/>
    </source>
</evidence>
<dbReference type="SUPFAM" id="SSF53067">
    <property type="entry name" value="Actin-like ATPase domain"/>
    <property type="match status" value="1"/>
</dbReference>
<feature type="region of interest" description="Disordered" evidence="1">
    <location>
        <begin position="230"/>
        <end position="262"/>
    </location>
</feature>
<dbReference type="Proteomes" id="UP000826656">
    <property type="component" value="Unassembled WGS sequence"/>
</dbReference>
<gene>
    <name evidence="2" type="ORF">KY290_019662</name>
</gene>
<organism evidence="2 3">
    <name type="scientific">Solanum tuberosum</name>
    <name type="common">Potato</name>
    <dbReference type="NCBI Taxonomy" id="4113"/>
    <lineage>
        <taxon>Eukaryota</taxon>
        <taxon>Viridiplantae</taxon>
        <taxon>Streptophyta</taxon>
        <taxon>Embryophyta</taxon>
        <taxon>Tracheophyta</taxon>
        <taxon>Spermatophyta</taxon>
        <taxon>Magnoliopsida</taxon>
        <taxon>eudicotyledons</taxon>
        <taxon>Gunneridae</taxon>
        <taxon>Pentapetalae</taxon>
        <taxon>asterids</taxon>
        <taxon>lamiids</taxon>
        <taxon>Solanales</taxon>
        <taxon>Solanaceae</taxon>
        <taxon>Solanoideae</taxon>
        <taxon>Solaneae</taxon>
        <taxon>Solanum</taxon>
    </lineage>
</organism>
<evidence type="ECO:0000256" key="1">
    <source>
        <dbReference type="SAM" id="MobiDB-lite"/>
    </source>
</evidence>
<keyword evidence="3" id="KW-1185">Reference proteome</keyword>
<dbReference type="Gene3D" id="3.90.640.10">
    <property type="entry name" value="Actin, Chain A, domain 4"/>
    <property type="match status" value="1"/>
</dbReference>
<name>A0ABQ7VHP5_SOLTU</name>
<dbReference type="PANTHER" id="PTHR11937">
    <property type="entry name" value="ACTIN"/>
    <property type="match status" value="1"/>
</dbReference>
<protein>
    <submittedName>
        <fullName evidence="2">Uncharacterized protein</fullName>
    </submittedName>
</protein>
<dbReference type="InterPro" id="IPR043129">
    <property type="entry name" value="ATPase_NBD"/>
</dbReference>
<dbReference type="Pfam" id="PF00022">
    <property type="entry name" value="Actin"/>
    <property type="match status" value="1"/>
</dbReference>
<evidence type="ECO:0000313" key="3">
    <source>
        <dbReference type="Proteomes" id="UP000826656"/>
    </source>
</evidence>